<feature type="transmembrane region" description="Helical" evidence="1">
    <location>
        <begin position="183"/>
        <end position="202"/>
    </location>
</feature>
<reference evidence="3" key="1">
    <citation type="submission" date="2016-10" db="EMBL/GenBank/DDBJ databases">
        <authorList>
            <person name="Varghese N."/>
            <person name="Submissions S."/>
        </authorList>
    </citation>
    <scope>NUCLEOTIDE SEQUENCE [LARGE SCALE GENOMIC DNA]</scope>
    <source>
        <strain evidence="3">DSM 10146</strain>
    </source>
</reference>
<feature type="transmembrane region" description="Helical" evidence="1">
    <location>
        <begin position="214"/>
        <end position="236"/>
    </location>
</feature>
<accession>A0A1G7CIV7</accession>
<sequence>MGWKIFVHSVRMVLDNLGAALRVSLLLYLVQVVNQVIVYASPQIGAASGEPMQSPAASFELLIMMILALIASLWIAVGWHRFVLTGEQPRGVLPHWHGTAIMSYLGRSIMIGLLLGLGIAVVAGLALGLATAVPGLVGVVVFGLVGLASYLFFRIGLILPAAALGERLTLRESWQASGQDDKAILVLALIVMGARLLIELPAMIDGSTGTVVSLIYGIVVNWFVTMIGISVLTTLYGHFVEGRSID</sequence>
<keyword evidence="1" id="KW-0472">Membrane</keyword>
<feature type="transmembrane region" description="Helical" evidence="1">
    <location>
        <begin position="104"/>
        <end position="130"/>
    </location>
</feature>
<dbReference type="Proteomes" id="UP000198994">
    <property type="component" value="Unassembled WGS sequence"/>
</dbReference>
<protein>
    <submittedName>
        <fullName evidence="2">Uncharacterized protein</fullName>
    </submittedName>
</protein>
<gene>
    <name evidence="2" type="ORF">SAMN04488105_103178</name>
</gene>
<feature type="transmembrane region" description="Helical" evidence="1">
    <location>
        <begin position="61"/>
        <end position="83"/>
    </location>
</feature>
<dbReference type="RefSeq" id="WP_008886817.1">
    <property type="nucleotide sequence ID" value="NZ_FNAV01000003.1"/>
</dbReference>
<evidence type="ECO:0000256" key="1">
    <source>
        <dbReference type="SAM" id="Phobius"/>
    </source>
</evidence>
<organism evidence="2 3">
    <name type="scientific">Salipiger thiooxidans</name>
    <dbReference type="NCBI Taxonomy" id="282683"/>
    <lineage>
        <taxon>Bacteria</taxon>
        <taxon>Pseudomonadati</taxon>
        <taxon>Pseudomonadota</taxon>
        <taxon>Alphaproteobacteria</taxon>
        <taxon>Rhodobacterales</taxon>
        <taxon>Roseobacteraceae</taxon>
        <taxon>Salipiger</taxon>
    </lineage>
</organism>
<dbReference type="OrthoDB" id="7704812at2"/>
<feature type="transmembrane region" description="Helical" evidence="1">
    <location>
        <begin position="20"/>
        <end position="41"/>
    </location>
</feature>
<name>A0A1G7CIV7_9RHOB</name>
<keyword evidence="3" id="KW-1185">Reference proteome</keyword>
<dbReference type="EMBL" id="FNAV01000003">
    <property type="protein sequence ID" value="SDE39298.1"/>
    <property type="molecule type" value="Genomic_DNA"/>
</dbReference>
<keyword evidence="1" id="KW-0812">Transmembrane</keyword>
<keyword evidence="1" id="KW-1133">Transmembrane helix</keyword>
<feature type="transmembrane region" description="Helical" evidence="1">
    <location>
        <begin position="136"/>
        <end position="162"/>
    </location>
</feature>
<dbReference type="AlphaFoldDB" id="A0A1G7CIV7"/>
<evidence type="ECO:0000313" key="2">
    <source>
        <dbReference type="EMBL" id="SDE39298.1"/>
    </source>
</evidence>
<dbReference type="STRING" id="282683.SAMN04488105_103178"/>
<proteinExistence type="predicted"/>
<evidence type="ECO:0000313" key="3">
    <source>
        <dbReference type="Proteomes" id="UP000198994"/>
    </source>
</evidence>